<feature type="transmembrane region" description="Helical" evidence="2">
    <location>
        <begin position="595"/>
        <end position="617"/>
    </location>
</feature>
<evidence type="ECO:0000313" key="4">
    <source>
        <dbReference type="EMBL" id="OLF05504.1"/>
    </source>
</evidence>
<dbReference type="InterPro" id="IPR038765">
    <property type="entry name" value="Papain-like_cys_pep_sf"/>
</dbReference>
<protein>
    <recommendedName>
        <fullName evidence="3">Transglutaminase-like domain-containing protein</fullName>
    </recommendedName>
</protein>
<feature type="region of interest" description="Disordered" evidence="1">
    <location>
        <begin position="528"/>
        <end position="589"/>
    </location>
</feature>
<feature type="transmembrane region" description="Helical" evidence="2">
    <location>
        <begin position="161"/>
        <end position="179"/>
    </location>
</feature>
<dbReference type="InterPro" id="IPR002931">
    <property type="entry name" value="Transglutaminase-like"/>
</dbReference>
<sequence>MTVTPVVAAVTTLCASLALAGVIEGLRWWGYAGVAVTVVTAVGLGLRAMRTPILLVGFAQMFALLCLLVALFTDSGVLGLLPGPDAFADLGAVLRDSVEIVRTGVPPVPANSAVLCLVVIAIGMVAVLVDTLAVSAGTPAACGLVLLCVYAVPASLADEMLPWWAFVLGAVSFAALLAVDGAHRHQQWRNRPTVQGTGGGVGSPTALVGGAVAIALVAGVSVTGIGTVGQLPGGGSGPGSGGLGLNPFTSLRGMLDQDGNTELFRVYDLGEEARYLRAVTLSEYDENGGWRPPDEMPRGFDAGDPLPAPPGQQIFSTGNSVEITIESVNSVDVWAPVAGTPIRLANLPDDMRYDPESGTVYGSSKRKLPTYIEHADLSQPSAEALRAARPARANDISTVYTVREGIDPEVVGLADRLTRGRTNVFDQAMAIQNYFGPANGFTYETSTAAGSDEDALRDFLFESRTGYCEQYASAMAVLLRAAGIPSRVAMGYTAGVQTGEYRTITSQNAHAWVEVFFPGAGWVQFDPTPLTDGTTYQPPYAEESDTTVPEDDPANETEATTTAPVPSGPATDPRDQADAGADGDDGEDAAASPVWPWWTVVGLVVLSAAVTVLAAMAARSRLRRPARRVPLRALAAGAWVLTVVFAAAVVSWWLLVFVVLALLAGVPGIARERVRVRRRHQIQASGPAAASSAWAELVAESADRGVEPSETETLRAAARRLANQHELDQDSRRALRTVVAEVERSWYGGQNPDPALTAAFDRLIAGLRRTNPIGWRARLFPRSILRRRSRR</sequence>
<dbReference type="RefSeq" id="WP_075137596.1">
    <property type="nucleotide sequence ID" value="NZ_MSIF01000028.1"/>
</dbReference>
<organism evidence="4 5">
    <name type="scientific">Actinophytocola xinjiangensis</name>
    <dbReference type="NCBI Taxonomy" id="485602"/>
    <lineage>
        <taxon>Bacteria</taxon>
        <taxon>Bacillati</taxon>
        <taxon>Actinomycetota</taxon>
        <taxon>Actinomycetes</taxon>
        <taxon>Pseudonocardiales</taxon>
        <taxon>Pseudonocardiaceae</taxon>
    </lineage>
</organism>
<feature type="transmembrane region" description="Helical" evidence="2">
    <location>
        <begin position="652"/>
        <end position="670"/>
    </location>
</feature>
<keyword evidence="5" id="KW-1185">Reference proteome</keyword>
<keyword evidence="2" id="KW-0812">Transmembrane</keyword>
<accession>A0A7Z1AUU0</accession>
<dbReference type="AlphaFoldDB" id="A0A7Z1AUU0"/>
<feature type="transmembrane region" description="Helical" evidence="2">
    <location>
        <begin position="136"/>
        <end position="155"/>
    </location>
</feature>
<dbReference type="InterPro" id="IPR021878">
    <property type="entry name" value="TgpA_N"/>
</dbReference>
<feature type="transmembrane region" description="Helical" evidence="2">
    <location>
        <begin position="28"/>
        <end position="46"/>
    </location>
</feature>
<evidence type="ECO:0000259" key="3">
    <source>
        <dbReference type="SMART" id="SM00460"/>
    </source>
</evidence>
<dbReference type="InterPro" id="IPR052901">
    <property type="entry name" value="Bact_TGase-like"/>
</dbReference>
<dbReference type="InterPro" id="IPR025403">
    <property type="entry name" value="TgpA-like_C"/>
</dbReference>
<dbReference type="SUPFAM" id="SSF54001">
    <property type="entry name" value="Cysteine proteinases"/>
    <property type="match status" value="1"/>
</dbReference>
<dbReference type="Pfam" id="PF11992">
    <property type="entry name" value="TgpA_N"/>
    <property type="match status" value="1"/>
</dbReference>
<feature type="domain" description="Transglutaminase-like" evidence="3">
    <location>
        <begin position="460"/>
        <end position="529"/>
    </location>
</feature>
<comment type="caution">
    <text evidence="4">The sequence shown here is derived from an EMBL/GenBank/DDBJ whole genome shotgun (WGS) entry which is preliminary data.</text>
</comment>
<dbReference type="PANTHER" id="PTHR42736:SF1">
    <property type="entry name" value="PROTEIN-GLUTAMINE GAMMA-GLUTAMYLTRANSFERASE"/>
    <property type="match status" value="1"/>
</dbReference>
<proteinExistence type="predicted"/>
<gene>
    <name evidence="4" type="ORF">BLA60_35990</name>
</gene>
<feature type="transmembrane region" description="Helical" evidence="2">
    <location>
        <begin position="200"/>
        <end position="222"/>
    </location>
</feature>
<dbReference type="EMBL" id="MSIF01000028">
    <property type="protein sequence ID" value="OLF05504.1"/>
    <property type="molecule type" value="Genomic_DNA"/>
</dbReference>
<dbReference type="Pfam" id="PF13559">
    <property type="entry name" value="DUF4129"/>
    <property type="match status" value="1"/>
</dbReference>
<dbReference type="SMART" id="SM00460">
    <property type="entry name" value="TGc"/>
    <property type="match status" value="1"/>
</dbReference>
<keyword evidence="2" id="KW-0472">Membrane</keyword>
<feature type="transmembrane region" description="Helical" evidence="2">
    <location>
        <begin position="110"/>
        <end position="129"/>
    </location>
</feature>
<reference evidence="4 5" key="1">
    <citation type="submission" date="2016-12" db="EMBL/GenBank/DDBJ databases">
        <title>The draft genome sequence of Actinophytocola xinjiangensis.</title>
        <authorList>
            <person name="Wang W."/>
            <person name="Yuan L."/>
        </authorList>
    </citation>
    <scope>NUCLEOTIDE SEQUENCE [LARGE SCALE GENOMIC DNA]</scope>
    <source>
        <strain evidence="4 5">CGMCC 4.4663</strain>
    </source>
</reference>
<feature type="transmembrane region" description="Helical" evidence="2">
    <location>
        <begin position="629"/>
        <end position="646"/>
    </location>
</feature>
<dbReference type="Proteomes" id="UP000185696">
    <property type="component" value="Unassembled WGS sequence"/>
</dbReference>
<feature type="transmembrane region" description="Helical" evidence="2">
    <location>
        <begin position="53"/>
        <end position="72"/>
    </location>
</feature>
<dbReference type="PANTHER" id="PTHR42736">
    <property type="entry name" value="PROTEIN-GLUTAMINE GAMMA-GLUTAMYLTRANSFERASE"/>
    <property type="match status" value="1"/>
</dbReference>
<feature type="compositionally biased region" description="Acidic residues" evidence="1">
    <location>
        <begin position="542"/>
        <end position="555"/>
    </location>
</feature>
<name>A0A7Z1AUU0_9PSEU</name>
<keyword evidence="2" id="KW-1133">Transmembrane helix</keyword>
<evidence type="ECO:0000256" key="1">
    <source>
        <dbReference type="SAM" id="MobiDB-lite"/>
    </source>
</evidence>
<dbReference type="Pfam" id="PF01841">
    <property type="entry name" value="Transglut_core"/>
    <property type="match status" value="1"/>
</dbReference>
<dbReference type="Gene3D" id="3.10.620.30">
    <property type="match status" value="1"/>
</dbReference>
<evidence type="ECO:0000256" key="2">
    <source>
        <dbReference type="SAM" id="Phobius"/>
    </source>
</evidence>
<evidence type="ECO:0000313" key="5">
    <source>
        <dbReference type="Proteomes" id="UP000185696"/>
    </source>
</evidence>